<evidence type="ECO:0000313" key="2">
    <source>
        <dbReference type="EMBL" id="MFC5580962.1"/>
    </source>
</evidence>
<reference evidence="3" key="1">
    <citation type="journal article" date="2019" name="Int. J. Syst. Evol. Microbiol.">
        <title>The Global Catalogue of Microorganisms (GCM) 10K type strain sequencing project: providing services to taxonomists for standard genome sequencing and annotation.</title>
        <authorList>
            <consortium name="The Broad Institute Genomics Platform"/>
            <consortium name="The Broad Institute Genome Sequencing Center for Infectious Disease"/>
            <person name="Wu L."/>
            <person name="Ma J."/>
        </authorList>
    </citation>
    <scope>NUCLEOTIDE SEQUENCE [LARGE SCALE GENOMIC DNA]</scope>
    <source>
        <strain evidence="3">CGMCC 1.13587</strain>
    </source>
</reference>
<dbReference type="EMBL" id="JBHSNG010000005">
    <property type="protein sequence ID" value="MFC5580962.1"/>
    <property type="molecule type" value="Genomic_DNA"/>
</dbReference>
<feature type="compositionally biased region" description="Basic and acidic residues" evidence="1">
    <location>
        <begin position="76"/>
        <end position="88"/>
    </location>
</feature>
<comment type="caution">
    <text evidence="2">The sequence shown here is derived from an EMBL/GenBank/DDBJ whole genome shotgun (WGS) entry which is preliminary data.</text>
</comment>
<proteinExistence type="predicted"/>
<sequence length="88" mass="9476">MTLAAGSLGKNVIAEANSSTLMTVDVKQASSLSAMFQQYNPSMSSQKLTNAFGAEALAHEGQHQLDYQNPKIGYPADRKTEHTTEMNA</sequence>
<dbReference type="RefSeq" id="WP_377325934.1">
    <property type="nucleotide sequence ID" value="NZ_JBHSNG010000005.1"/>
</dbReference>
<evidence type="ECO:0000313" key="3">
    <source>
        <dbReference type="Proteomes" id="UP001596111"/>
    </source>
</evidence>
<evidence type="ECO:0000256" key="1">
    <source>
        <dbReference type="SAM" id="MobiDB-lite"/>
    </source>
</evidence>
<organism evidence="2 3">
    <name type="scientific">Rhodanobacter terrae</name>
    <dbReference type="NCBI Taxonomy" id="418647"/>
    <lineage>
        <taxon>Bacteria</taxon>
        <taxon>Pseudomonadati</taxon>
        <taxon>Pseudomonadota</taxon>
        <taxon>Gammaproteobacteria</taxon>
        <taxon>Lysobacterales</taxon>
        <taxon>Rhodanobacteraceae</taxon>
        <taxon>Rhodanobacter</taxon>
    </lineage>
</organism>
<protein>
    <submittedName>
        <fullName evidence="2">Uncharacterized protein</fullName>
    </submittedName>
</protein>
<feature type="region of interest" description="Disordered" evidence="1">
    <location>
        <begin position="61"/>
        <end position="88"/>
    </location>
</feature>
<dbReference type="Proteomes" id="UP001596111">
    <property type="component" value="Unassembled WGS sequence"/>
</dbReference>
<name>A0ABW0SV74_9GAMM</name>
<keyword evidence="3" id="KW-1185">Reference proteome</keyword>
<gene>
    <name evidence="2" type="ORF">ACFPPB_07535</name>
</gene>
<accession>A0ABW0SV74</accession>